<feature type="transmembrane region" description="Helical" evidence="6">
    <location>
        <begin position="204"/>
        <end position="230"/>
    </location>
</feature>
<evidence type="ECO:0000313" key="8">
    <source>
        <dbReference type="Proteomes" id="UP000316714"/>
    </source>
</evidence>
<gene>
    <name evidence="7" type="ORF">KOR34_25060</name>
</gene>
<comment type="caution">
    <text evidence="7">The sequence shown here is derived from an EMBL/GenBank/DDBJ whole genome shotgun (WGS) entry which is preliminary data.</text>
</comment>
<accession>A0A5C5VHS2</accession>
<keyword evidence="2" id="KW-1003">Cell membrane</keyword>
<keyword evidence="8" id="KW-1185">Reference proteome</keyword>
<keyword evidence="3 6" id="KW-0812">Transmembrane</keyword>
<reference evidence="7 8" key="1">
    <citation type="submission" date="2019-02" db="EMBL/GenBank/DDBJ databases">
        <title>Deep-cultivation of Planctomycetes and their phenomic and genomic characterization uncovers novel biology.</title>
        <authorList>
            <person name="Wiegand S."/>
            <person name="Jogler M."/>
            <person name="Boedeker C."/>
            <person name="Pinto D."/>
            <person name="Vollmers J."/>
            <person name="Rivas-Marin E."/>
            <person name="Kohn T."/>
            <person name="Peeters S.H."/>
            <person name="Heuer A."/>
            <person name="Rast P."/>
            <person name="Oberbeckmann S."/>
            <person name="Bunk B."/>
            <person name="Jeske O."/>
            <person name="Meyerdierks A."/>
            <person name="Storesund J.E."/>
            <person name="Kallscheuer N."/>
            <person name="Luecker S."/>
            <person name="Lage O.M."/>
            <person name="Pohl T."/>
            <person name="Merkel B.J."/>
            <person name="Hornburger P."/>
            <person name="Mueller R.-W."/>
            <person name="Bruemmer F."/>
            <person name="Labrenz M."/>
            <person name="Spormann A.M."/>
            <person name="Op Den Camp H."/>
            <person name="Overmann J."/>
            <person name="Amann R."/>
            <person name="Jetten M.S.M."/>
            <person name="Mascher T."/>
            <person name="Medema M.H."/>
            <person name="Devos D.P."/>
            <person name="Kaster A.-K."/>
            <person name="Ovreas L."/>
            <person name="Rohde M."/>
            <person name="Galperin M.Y."/>
            <person name="Jogler C."/>
        </authorList>
    </citation>
    <scope>NUCLEOTIDE SEQUENCE [LARGE SCALE GENOMIC DNA]</scope>
    <source>
        <strain evidence="7 8">KOR34</strain>
    </source>
</reference>
<keyword evidence="4 6" id="KW-1133">Transmembrane helix</keyword>
<feature type="transmembrane region" description="Helical" evidence="6">
    <location>
        <begin position="297"/>
        <end position="317"/>
    </location>
</feature>
<dbReference type="Proteomes" id="UP000316714">
    <property type="component" value="Unassembled WGS sequence"/>
</dbReference>
<dbReference type="GO" id="GO:0005886">
    <property type="term" value="C:plasma membrane"/>
    <property type="evidence" value="ECO:0007669"/>
    <property type="project" value="UniProtKB-SubCell"/>
</dbReference>
<evidence type="ECO:0000256" key="2">
    <source>
        <dbReference type="ARBA" id="ARBA00022475"/>
    </source>
</evidence>
<evidence type="ECO:0000256" key="5">
    <source>
        <dbReference type="ARBA" id="ARBA00023136"/>
    </source>
</evidence>
<protein>
    <recommendedName>
        <fullName evidence="9">Flippase-like domain-containing protein</fullName>
    </recommendedName>
</protein>
<dbReference type="RefSeq" id="WP_146564885.1">
    <property type="nucleotide sequence ID" value="NZ_SIHJ01000001.1"/>
</dbReference>
<keyword evidence="5 6" id="KW-0472">Membrane</keyword>
<name>A0A5C5VHS2_9BACT</name>
<evidence type="ECO:0000256" key="3">
    <source>
        <dbReference type="ARBA" id="ARBA00022692"/>
    </source>
</evidence>
<feature type="transmembrane region" description="Helical" evidence="6">
    <location>
        <begin position="160"/>
        <end position="183"/>
    </location>
</feature>
<comment type="subcellular location">
    <subcellularLocation>
        <location evidence="1">Cell membrane</location>
        <topology evidence="1">Multi-pass membrane protein</topology>
    </subcellularLocation>
</comment>
<dbReference type="AlphaFoldDB" id="A0A5C5VHS2"/>
<evidence type="ECO:0000256" key="4">
    <source>
        <dbReference type="ARBA" id="ARBA00022989"/>
    </source>
</evidence>
<feature type="transmembrane region" description="Helical" evidence="6">
    <location>
        <begin position="12"/>
        <end position="32"/>
    </location>
</feature>
<sequence length="321" mass="33112">MAAAEPSPRRRLPRWALPLLKVLVAAVVLLAVGRTLTAAARGLQDAPVRPAAGLAVASGAVYALAFLPMGLYWRRVLQAWGQPSGLGPVVQAYYLGHLGKYVPGKALVVVLRTGSLRAAGGQTAAIAASVFVETLTLMALGGVLSGVLLTIPRFAAGQPAWLVVVAFGLAAGSLLPICPPVMNRLIAFYEARRQDAPAAEPHRLSWGLFAAGWLAAAVTWCGLGASLWLAVRSCLPGFELSINHWLACLLAAALPVVAGFLSLIPGGLLVRDGLMVALLTPTAGPEVALAATVLVRLAWIGSEAVVCGILVAAARVVRLGG</sequence>
<dbReference type="EMBL" id="SIHJ01000001">
    <property type="protein sequence ID" value="TWT37553.1"/>
    <property type="molecule type" value="Genomic_DNA"/>
</dbReference>
<feature type="transmembrane region" description="Helical" evidence="6">
    <location>
        <begin position="124"/>
        <end position="148"/>
    </location>
</feature>
<dbReference type="InterPro" id="IPR022791">
    <property type="entry name" value="L-PG_synthase/AglD"/>
</dbReference>
<dbReference type="Pfam" id="PF03706">
    <property type="entry name" value="LPG_synthase_TM"/>
    <property type="match status" value="1"/>
</dbReference>
<feature type="transmembrane region" description="Helical" evidence="6">
    <location>
        <begin position="52"/>
        <end position="73"/>
    </location>
</feature>
<proteinExistence type="predicted"/>
<organism evidence="7 8">
    <name type="scientific">Posidoniimonas corsicana</name>
    <dbReference type="NCBI Taxonomy" id="1938618"/>
    <lineage>
        <taxon>Bacteria</taxon>
        <taxon>Pseudomonadati</taxon>
        <taxon>Planctomycetota</taxon>
        <taxon>Planctomycetia</taxon>
        <taxon>Pirellulales</taxon>
        <taxon>Lacipirellulaceae</taxon>
        <taxon>Posidoniimonas</taxon>
    </lineage>
</organism>
<evidence type="ECO:0008006" key="9">
    <source>
        <dbReference type="Google" id="ProtNLM"/>
    </source>
</evidence>
<evidence type="ECO:0000256" key="6">
    <source>
        <dbReference type="SAM" id="Phobius"/>
    </source>
</evidence>
<dbReference type="OrthoDB" id="256291at2"/>
<evidence type="ECO:0000256" key="1">
    <source>
        <dbReference type="ARBA" id="ARBA00004651"/>
    </source>
</evidence>
<feature type="transmembrane region" description="Helical" evidence="6">
    <location>
        <begin position="242"/>
        <end position="261"/>
    </location>
</feature>
<evidence type="ECO:0000313" key="7">
    <source>
        <dbReference type="EMBL" id="TWT37553.1"/>
    </source>
</evidence>